<comment type="similarity">
    <text evidence="2 11">Belongs to the MscS (TC 1.A.23) family.</text>
</comment>
<dbReference type="SUPFAM" id="SSF47473">
    <property type="entry name" value="EF-hand"/>
    <property type="match status" value="1"/>
</dbReference>
<dbReference type="PROSITE" id="PS50222">
    <property type="entry name" value="EF_HAND_2"/>
    <property type="match status" value="1"/>
</dbReference>
<dbReference type="Gene3D" id="1.10.238.10">
    <property type="entry name" value="EF-hand"/>
    <property type="match status" value="1"/>
</dbReference>
<evidence type="ECO:0000256" key="4">
    <source>
        <dbReference type="ARBA" id="ARBA00022673"/>
    </source>
</evidence>
<evidence type="ECO:0000256" key="9">
    <source>
        <dbReference type="ARBA" id="ARBA00023303"/>
    </source>
</evidence>
<evidence type="ECO:0000256" key="12">
    <source>
        <dbReference type="SAM" id="MobiDB-lite"/>
    </source>
</evidence>
<evidence type="ECO:0000256" key="8">
    <source>
        <dbReference type="ARBA" id="ARBA00023136"/>
    </source>
</evidence>
<comment type="subcellular location">
    <subcellularLocation>
        <location evidence="1">Endomembrane system</location>
        <topology evidence="1">Multi-pass membrane protein</topology>
    </subcellularLocation>
    <subcellularLocation>
        <location evidence="11">Endoplasmic reticulum membrane</location>
    </subcellularLocation>
</comment>
<evidence type="ECO:0000259" key="14">
    <source>
        <dbReference type="PROSITE" id="PS50222"/>
    </source>
</evidence>
<keyword evidence="3" id="KW-0109">Calcium transport</keyword>
<feature type="compositionally biased region" description="Basic and acidic residues" evidence="12">
    <location>
        <begin position="37"/>
        <end position="46"/>
    </location>
</feature>
<keyword evidence="16" id="KW-1185">Reference proteome</keyword>
<evidence type="ECO:0000256" key="5">
    <source>
        <dbReference type="ARBA" id="ARBA00022692"/>
    </source>
</evidence>
<dbReference type="InterPro" id="IPR058650">
    <property type="entry name" value="Msy1/2-like"/>
</dbReference>
<comment type="catalytic activity">
    <reaction evidence="10">
        <text>Ca(2+)(in) = Ca(2+)(out)</text>
        <dbReference type="Rhea" id="RHEA:29671"/>
        <dbReference type="ChEBI" id="CHEBI:29108"/>
    </reaction>
</comment>
<gene>
    <name evidence="15" type="ORF">QBC33DRAFT_528575</name>
</gene>
<feature type="region of interest" description="Disordered" evidence="12">
    <location>
        <begin position="1"/>
        <end position="61"/>
    </location>
</feature>
<feature type="region of interest" description="Disordered" evidence="12">
    <location>
        <begin position="798"/>
        <end position="848"/>
    </location>
</feature>
<dbReference type="EMBL" id="MU839000">
    <property type="protein sequence ID" value="KAK1770584.1"/>
    <property type="molecule type" value="Genomic_DNA"/>
</dbReference>
<accession>A0AAJ0C8G5</accession>
<dbReference type="Gene3D" id="2.30.30.60">
    <property type="match status" value="1"/>
</dbReference>
<keyword evidence="11" id="KW-0256">Endoplasmic reticulum</keyword>
<dbReference type="GO" id="GO:0005509">
    <property type="term" value="F:calcium ion binding"/>
    <property type="evidence" value="ECO:0007669"/>
    <property type="project" value="InterPro"/>
</dbReference>
<reference evidence="15" key="1">
    <citation type="submission" date="2023-06" db="EMBL/GenBank/DDBJ databases">
        <title>Genome-scale phylogeny and comparative genomics of the fungal order Sordariales.</title>
        <authorList>
            <consortium name="Lawrence Berkeley National Laboratory"/>
            <person name="Hensen N."/>
            <person name="Bonometti L."/>
            <person name="Westerberg I."/>
            <person name="Brannstrom I.O."/>
            <person name="Guillou S."/>
            <person name="Cros-Aarteil S."/>
            <person name="Calhoun S."/>
            <person name="Haridas S."/>
            <person name="Kuo A."/>
            <person name="Mondo S."/>
            <person name="Pangilinan J."/>
            <person name="Riley R."/>
            <person name="Labutti K."/>
            <person name="Andreopoulos B."/>
            <person name="Lipzen A."/>
            <person name="Chen C."/>
            <person name="Yanf M."/>
            <person name="Daum C."/>
            <person name="Ng V."/>
            <person name="Clum A."/>
            <person name="Steindorff A."/>
            <person name="Ohm R."/>
            <person name="Martin F."/>
            <person name="Silar P."/>
            <person name="Natvig D."/>
            <person name="Lalanne C."/>
            <person name="Gautier V."/>
            <person name="Ament-Velasquez S.L."/>
            <person name="Kruys A."/>
            <person name="Hutchinson M.I."/>
            <person name="Powell A.J."/>
            <person name="Barry K."/>
            <person name="Miller A.N."/>
            <person name="Grigoriev I.V."/>
            <person name="Debuchy R."/>
            <person name="Gladieux P."/>
            <person name="Thoren M.H."/>
            <person name="Johannesson H."/>
        </authorList>
    </citation>
    <scope>NUCLEOTIDE SEQUENCE</scope>
    <source>
        <strain evidence="15">8032-3</strain>
    </source>
</reference>
<feature type="region of interest" description="Disordered" evidence="12">
    <location>
        <begin position="727"/>
        <end position="748"/>
    </location>
</feature>
<dbReference type="InterPro" id="IPR023408">
    <property type="entry name" value="MscS_beta-dom_sf"/>
</dbReference>
<dbReference type="InterPro" id="IPR011992">
    <property type="entry name" value="EF-hand-dom_pair"/>
</dbReference>
<evidence type="ECO:0000256" key="2">
    <source>
        <dbReference type="ARBA" id="ARBA00008017"/>
    </source>
</evidence>
<dbReference type="InterPro" id="IPR002048">
    <property type="entry name" value="EF_hand_dom"/>
</dbReference>
<dbReference type="GO" id="GO:0005262">
    <property type="term" value="F:calcium channel activity"/>
    <property type="evidence" value="ECO:0007669"/>
    <property type="project" value="UniProtKB-KW"/>
</dbReference>
<evidence type="ECO:0000256" key="13">
    <source>
        <dbReference type="SAM" id="Phobius"/>
    </source>
</evidence>
<dbReference type="PANTHER" id="PTHR31323">
    <property type="entry name" value="MECHANOSENSITIVE ION CHANNEL PROTEIN MSY2"/>
    <property type="match status" value="1"/>
</dbReference>
<protein>
    <recommendedName>
        <fullName evidence="11">Mechanosensitive ion channel protein</fullName>
    </recommendedName>
</protein>
<dbReference type="FunFam" id="1.10.238.10:FF:000345">
    <property type="entry name" value="Mechanosensitive ion channel protein"/>
    <property type="match status" value="1"/>
</dbReference>
<sequence>MASTASSDHSPTRHLSSPTIDVNVQEPSNMTTPGRVETNEKVEYDPTHLAPDQAPLDPLDSREAAHRLTDDLEILRAERLVSNQEHENEIRRSRSRNRSQHGQEEDTFNTTSPPAPPVPQTPQKSTVLIRFLGRVKKFPRFIRYFTYLTPVAIILLIPILLDIYAYDYHSKPVGGRNGVQLLWFGIWLEVVWLTLWGARLLTGLMPSLFGFLASNSGSSNHNKWKEIGHQLEIHTSLFVWLLVVLSSFLPIVNHHRVLSDDADPKHLPHVRWISIVNKVIISLFVLAALNFAEKILIQWIATSFHLRTYSHRIAQNRMEANYLVQLYTYATMKLEAQDPVWDSSGNALSSGMRTPMRLVQDNARHAWSKVGDVANRMAGDFTGRKILRGNHPQKVVMELLRTTASSHTLARVFYRTFVRPEHDTITLEDLQPAFAAQEDAETCFAVFDKDLNGDISMEELELVCNEIHLEKKAIAASLKDLDSVVKKLDRVFLFIIFIISAIVFASIISDSAAAALTSTGTVVLGLAWVLQATAQEFLQSIIFVFVKHPFDVGDRVTVYGNTGNMMRGDDYYVQEISLLYTEFKKMEGHTVQAPNSVLNSLFILNQRRSNGLADPVELKLRFGTSEETIEELKARMLAFVTENKRDYAPRIITEVRTIDEVYSMTMNFIFFHKSSFQNELLRLQRHNKFAVELMRQIRDLGIEGPRAQQPGGVRDWPIYHQVVQPPSYETTERGGGDFTPHTPNVPRLNSPAALRRRADSRAAAVNAVHDFGDVYDNRRPDNTMTRLASIRQAPDHVVGSSALDRVQSRASGAGSESTRRRNMWERSRSRSNAIFQGPGPGPTASNMV</sequence>
<name>A0AAJ0C8G5_9PEZI</name>
<keyword evidence="4" id="KW-0107">Calcium channel</keyword>
<feature type="compositionally biased region" description="Polar residues" evidence="12">
    <location>
        <begin position="1"/>
        <end position="32"/>
    </location>
</feature>
<evidence type="ECO:0000256" key="6">
    <source>
        <dbReference type="ARBA" id="ARBA00022967"/>
    </source>
</evidence>
<proteinExistence type="inferred from homology"/>
<dbReference type="PIRSF" id="PIRSF017209">
    <property type="entry name" value="Memb_At2g17000_prd"/>
    <property type="match status" value="1"/>
</dbReference>
<evidence type="ECO:0000313" key="15">
    <source>
        <dbReference type="EMBL" id="KAK1770584.1"/>
    </source>
</evidence>
<keyword evidence="9" id="KW-0407">Ion channel</keyword>
<dbReference type="InterPro" id="IPR016688">
    <property type="entry name" value="MscS-like_plants/fungi"/>
</dbReference>
<dbReference type="Pfam" id="PF00924">
    <property type="entry name" value="MS_channel_2nd"/>
    <property type="match status" value="1"/>
</dbReference>
<evidence type="ECO:0000256" key="11">
    <source>
        <dbReference type="PIRNR" id="PIRNR017209"/>
    </source>
</evidence>
<feature type="transmembrane region" description="Helical" evidence="13">
    <location>
        <begin position="186"/>
        <end position="212"/>
    </location>
</feature>
<keyword evidence="3" id="KW-0813">Transport</keyword>
<dbReference type="GO" id="GO:0005789">
    <property type="term" value="C:endoplasmic reticulum membrane"/>
    <property type="evidence" value="ECO:0007669"/>
    <property type="project" value="UniProtKB-SubCell"/>
</dbReference>
<dbReference type="InterPro" id="IPR010920">
    <property type="entry name" value="LSM_dom_sf"/>
</dbReference>
<evidence type="ECO:0000313" key="16">
    <source>
        <dbReference type="Proteomes" id="UP001244011"/>
    </source>
</evidence>
<keyword evidence="5 13" id="KW-0812">Transmembrane</keyword>
<keyword evidence="3" id="KW-0106">Calcium</keyword>
<comment type="caution">
    <text evidence="15">The sequence shown here is derived from an EMBL/GenBank/DDBJ whole genome shotgun (WGS) entry which is preliminary data.</text>
</comment>
<dbReference type="GO" id="GO:0006874">
    <property type="term" value="P:intracellular calcium ion homeostasis"/>
    <property type="evidence" value="ECO:0007669"/>
    <property type="project" value="TreeGrafter"/>
</dbReference>
<keyword evidence="7 13" id="KW-1133">Transmembrane helix</keyword>
<feature type="transmembrane region" description="Helical" evidence="13">
    <location>
        <begin position="144"/>
        <end position="166"/>
    </location>
</feature>
<evidence type="ECO:0000256" key="7">
    <source>
        <dbReference type="ARBA" id="ARBA00022989"/>
    </source>
</evidence>
<dbReference type="InterPro" id="IPR006685">
    <property type="entry name" value="MscS_channel_2nd"/>
</dbReference>
<dbReference type="Pfam" id="PF25886">
    <property type="entry name" value="Msy1"/>
    <property type="match status" value="1"/>
</dbReference>
<dbReference type="AlphaFoldDB" id="A0AAJ0C8G5"/>
<keyword evidence="8 11" id="KW-0472">Membrane</keyword>
<feature type="region of interest" description="Disordered" evidence="12">
    <location>
        <begin position="84"/>
        <end position="122"/>
    </location>
</feature>
<feature type="transmembrane region" description="Helical" evidence="13">
    <location>
        <begin position="272"/>
        <end position="292"/>
    </location>
</feature>
<evidence type="ECO:0000256" key="3">
    <source>
        <dbReference type="ARBA" id="ARBA00022568"/>
    </source>
</evidence>
<feature type="compositionally biased region" description="Basic and acidic residues" evidence="12">
    <location>
        <begin position="817"/>
        <end position="828"/>
    </location>
</feature>
<dbReference type="SUPFAM" id="SSF50182">
    <property type="entry name" value="Sm-like ribonucleoproteins"/>
    <property type="match status" value="1"/>
</dbReference>
<keyword evidence="3" id="KW-0406">Ion transport</keyword>
<organism evidence="15 16">
    <name type="scientific">Phialemonium atrogriseum</name>
    <dbReference type="NCBI Taxonomy" id="1093897"/>
    <lineage>
        <taxon>Eukaryota</taxon>
        <taxon>Fungi</taxon>
        <taxon>Dikarya</taxon>
        <taxon>Ascomycota</taxon>
        <taxon>Pezizomycotina</taxon>
        <taxon>Sordariomycetes</taxon>
        <taxon>Sordariomycetidae</taxon>
        <taxon>Cephalothecales</taxon>
        <taxon>Cephalothecaceae</taxon>
        <taxon>Phialemonium</taxon>
    </lineage>
</organism>
<feature type="transmembrane region" description="Helical" evidence="13">
    <location>
        <begin position="491"/>
        <end position="508"/>
    </location>
</feature>
<dbReference type="RefSeq" id="XP_060286797.1">
    <property type="nucleotide sequence ID" value="XM_060427067.1"/>
</dbReference>
<dbReference type="Proteomes" id="UP001244011">
    <property type="component" value="Unassembled WGS sequence"/>
</dbReference>
<feature type="domain" description="EF-hand" evidence="14">
    <location>
        <begin position="435"/>
        <end position="470"/>
    </location>
</feature>
<evidence type="ECO:0000256" key="1">
    <source>
        <dbReference type="ARBA" id="ARBA00004127"/>
    </source>
</evidence>
<dbReference type="GeneID" id="85310254"/>
<evidence type="ECO:0000256" key="10">
    <source>
        <dbReference type="ARBA" id="ARBA00036634"/>
    </source>
</evidence>
<keyword evidence="6" id="KW-1278">Translocase</keyword>
<feature type="transmembrane region" description="Helical" evidence="13">
    <location>
        <begin position="233"/>
        <end position="252"/>
    </location>
</feature>
<dbReference type="PANTHER" id="PTHR31323:SF15">
    <property type="entry name" value="MECHANOSENSITIVE ION CHANNEL PROTEIN MSY1"/>
    <property type="match status" value="1"/>
</dbReference>